<name>A0A0C4ELS1_PUCT1</name>
<dbReference type="EnsemblFungi" id="PTTG_01708-t43_1">
    <property type="protein sequence ID" value="PTTG_01708-t43_1-p1"/>
    <property type="gene ID" value="PTTG_01708"/>
</dbReference>
<feature type="compositionally biased region" description="Polar residues" evidence="1">
    <location>
        <begin position="10"/>
        <end position="26"/>
    </location>
</feature>
<evidence type="ECO:0000256" key="1">
    <source>
        <dbReference type="SAM" id="MobiDB-lite"/>
    </source>
</evidence>
<evidence type="ECO:0000313" key="3">
    <source>
        <dbReference type="EnsemblFungi" id="PTTG_01708-t43_1-p1"/>
    </source>
</evidence>
<proteinExistence type="predicted"/>
<reference evidence="3" key="4">
    <citation type="submission" date="2025-05" db="UniProtKB">
        <authorList>
            <consortium name="EnsemblFungi"/>
        </authorList>
    </citation>
    <scope>IDENTIFICATION</scope>
    <source>
        <strain evidence="3">isolate 1-1 / race 1 (BBBD)</strain>
    </source>
</reference>
<keyword evidence="4" id="KW-1185">Reference proteome</keyword>
<reference evidence="3 4" key="3">
    <citation type="journal article" date="2017" name="G3 (Bethesda)">
        <title>Comparative analysis highlights variable genome content of wheat rusts and divergence of the mating loci.</title>
        <authorList>
            <person name="Cuomo C.A."/>
            <person name="Bakkeren G."/>
            <person name="Khalil H.B."/>
            <person name="Panwar V."/>
            <person name="Joly D."/>
            <person name="Linning R."/>
            <person name="Sakthikumar S."/>
            <person name="Song X."/>
            <person name="Adiconis X."/>
            <person name="Fan L."/>
            <person name="Goldberg J.M."/>
            <person name="Levin J.Z."/>
            <person name="Young S."/>
            <person name="Zeng Q."/>
            <person name="Anikster Y."/>
            <person name="Bruce M."/>
            <person name="Wang M."/>
            <person name="Yin C."/>
            <person name="McCallum B."/>
            <person name="Szabo L.J."/>
            <person name="Hulbert S."/>
            <person name="Chen X."/>
            <person name="Fellers J.P."/>
        </authorList>
    </citation>
    <scope>NUCLEOTIDE SEQUENCE</scope>
    <source>
        <strain evidence="3">isolate 1-1 / race 1 (BBBD)</strain>
        <strain evidence="4">Isolate 1-1 / race 1 (BBBD)</strain>
    </source>
</reference>
<feature type="region of interest" description="Disordered" evidence="1">
    <location>
        <begin position="111"/>
        <end position="137"/>
    </location>
</feature>
<feature type="region of interest" description="Disordered" evidence="1">
    <location>
        <begin position="1"/>
        <end position="49"/>
    </location>
</feature>
<gene>
    <name evidence="2" type="ORF">PTTG_01708</name>
</gene>
<dbReference type="EMBL" id="ADAS02000013">
    <property type="protein sequence ID" value="OAV97479.1"/>
    <property type="molecule type" value="Genomic_DNA"/>
</dbReference>
<evidence type="ECO:0000313" key="4">
    <source>
        <dbReference type="Proteomes" id="UP000005240"/>
    </source>
</evidence>
<sequence>MNASRPRRASASTTPLRADGSTTTAPKPTEHQAIAQSSTPGKSTASGQDYILDDPLVNYRKALRLEPNVGRAYHDLEAGEIDSLERRWITSTASEDHPDPFFSFSRSFHARQDTHTRPIHQPAPTALSEDSRAGAIN</sequence>
<dbReference type="EnsemblFungi" id="PTTG_01708-t43_2">
    <property type="protein sequence ID" value="PTTG_01708-t43_2-p1"/>
    <property type="gene ID" value="PTTG_01708"/>
</dbReference>
<dbReference type="EMBL" id="ADAS02000013">
    <property type="protein sequence ID" value="OAV97477.1"/>
    <property type="molecule type" value="Genomic_DNA"/>
</dbReference>
<accession>A0A0C4ELS1</accession>
<dbReference type="AlphaFoldDB" id="A0A0C4ELS1"/>
<evidence type="ECO:0000313" key="2">
    <source>
        <dbReference type="EMBL" id="OAV97479.1"/>
    </source>
</evidence>
<dbReference type="VEuPathDB" id="FungiDB:PTTG_01708"/>
<feature type="compositionally biased region" description="Polar residues" evidence="1">
    <location>
        <begin position="34"/>
        <end position="47"/>
    </location>
</feature>
<dbReference type="Proteomes" id="UP000005240">
    <property type="component" value="Unassembled WGS sequence"/>
</dbReference>
<dbReference type="EMBL" id="ADAS02000013">
    <property type="protein sequence ID" value="OAV97478.1"/>
    <property type="molecule type" value="Genomic_DNA"/>
</dbReference>
<dbReference type="OrthoDB" id="2117972at2759"/>
<reference evidence="2" key="2">
    <citation type="submission" date="2016-05" db="EMBL/GenBank/DDBJ databases">
        <title>Comparative analysis highlights variable genome content of wheat rusts and divergence of the mating loci.</title>
        <authorList>
            <person name="Cuomo C.A."/>
            <person name="Bakkeren G."/>
            <person name="Szabo L."/>
            <person name="Khalil H."/>
            <person name="Joly D."/>
            <person name="Goldberg J."/>
            <person name="Young S."/>
            <person name="Zeng Q."/>
            <person name="Fellers J."/>
        </authorList>
    </citation>
    <scope>NUCLEOTIDE SEQUENCE [LARGE SCALE GENOMIC DNA]</scope>
    <source>
        <strain evidence="2">1-1 BBBD Race 1</strain>
    </source>
</reference>
<protein>
    <submittedName>
        <fullName evidence="2 3">Uncharacterized protein</fullName>
    </submittedName>
</protein>
<organism evidence="2">
    <name type="scientific">Puccinia triticina (isolate 1-1 / race 1 (BBBD))</name>
    <name type="common">Brown leaf rust fungus</name>
    <dbReference type="NCBI Taxonomy" id="630390"/>
    <lineage>
        <taxon>Eukaryota</taxon>
        <taxon>Fungi</taxon>
        <taxon>Dikarya</taxon>
        <taxon>Basidiomycota</taxon>
        <taxon>Pucciniomycotina</taxon>
        <taxon>Pucciniomycetes</taxon>
        <taxon>Pucciniales</taxon>
        <taxon>Pucciniaceae</taxon>
        <taxon>Puccinia</taxon>
    </lineage>
</organism>
<dbReference type="EnsemblFungi" id="PTTG_01708-t43_3">
    <property type="protein sequence ID" value="PTTG_01708-t43_3-p1"/>
    <property type="gene ID" value="PTTG_01708"/>
</dbReference>
<reference evidence="2" key="1">
    <citation type="submission" date="2009-11" db="EMBL/GenBank/DDBJ databases">
        <authorList>
            <consortium name="The Broad Institute Genome Sequencing Platform"/>
            <person name="Ward D."/>
            <person name="Feldgarden M."/>
            <person name="Earl A."/>
            <person name="Young S.K."/>
            <person name="Zeng Q."/>
            <person name="Koehrsen M."/>
            <person name="Alvarado L."/>
            <person name="Berlin A."/>
            <person name="Bochicchio J."/>
            <person name="Borenstein D."/>
            <person name="Chapman S.B."/>
            <person name="Chen Z."/>
            <person name="Engels R."/>
            <person name="Freedman E."/>
            <person name="Gellesch M."/>
            <person name="Goldberg J."/>
            <person name="Griggs A."/>
            <person name="Gujja S."/>
            <person name="Heilman E."/>
            <person name="Heiman D."/>
            <person name="Hepburn T."/>
            <person name="Howarth C."/>
            <person name="Jen D."/>
            <person name="Larson L."/>
            <person name="Lewis B."/>
            <person name="Mehta T."/>
            <person name="Park D."/>
            <person name="Pearson M."/>
            <person name="Roberts A."/>
            <person name="Saif S."/>
            <person name="Shea T."/>
            <person name="Shenoy N."/>
            <person name="Sisk P."/>
            <person name="Stolte C."/>
            <person name="Sykes S."/>
            <person name="Thomson T."/>
            <person name="Walk T."/>
            <person name="White J."/>
            <person name="Yandava C."/>
            <person name="Izard J."/>
            <person name="Baranova O.V."/>
            <person name="Blanton J.M."/>
            <person name="Tanner A.C."/>
            <person name="Dewhirst F.E."/>
            <person name="Haas B."/>
            <person name="Nusbaum C."/>
            <person name="Birren B."/>
        </authorList>
    </citation>
    <scope>NUCLEOTIDE SEQUENCE [LARGE SCALE GENOMIC DNA]</scope>
    <source>
        <strain evidence="2">1-1 BBBD Race 1</strain>
    </source>
</reference>